<dbReference type="PANTHER" id="PTHR47027:SF20">
    <property type="entry name" value="REVERSE TRANSCRIPTASE-LIKE PROTEIN WITH RNA-DIRECTED DNA POLYMERASE DOMAIN"/>
    <property type="match status" value="1"/>
</dbReference>
<gene>
    <name evidence="1" type="ORF">CINCED_3A007213</name>
</gene>
<dbReference type="Proteomes" id="UP000325440">
    <property type="component" value="Unassembled WGS sequence"/>
</dbReference>
<dbReference type="EMBL" id="CABPRJ010001925">
    <property type="protein sequence ID" value="VVC41734.1"/>
    <property type="molecule type" value="Genomic_DNA"/>
</dbReference>
<dbReference type="OrthoDB" id="6819241at2759"/>
<name>A0A5E4NDE9_9HEMI</name>
<sequence length="185" mass="21719">MGETRDEIINTASKLLKASKTIVLRVNEEKTKYLKVARRSLNIDHITVDDYIFKKVETLLYHSYLRPIITYASETWSLTLGDSKRLMTFERKVLRKNRLNIISYIKCKRLEWFGHVWRANGQVIKEVLVNKINKKRSLGRPRTRWMDVIAQDIKNVEESSFDDAYDREKWRGVVMAAMALNGPIS</sequence>
<evidence type="ECO:0000313" key="2">
    <source>
        <dbReference type="Proteomes" id="UP000325440"/>
    </source>
</evidence>
<dbReference type="PANTHER" id="PTHR47027">
    <property type="entry name" value="REVERSE TRANSCRIPTASE DOMAIN-CONTAINING PROTEIN"/>
    <property type="match status" value="1"/>
</dbReference>
<evidence type="ECO:0000313" key="1">
    <source>
        <dbReference type="EMBL" id="VVC41734.1"/>
    </source>
</evidence>
<organism evidence="1 2">
    <name type="scientific">Cinara cedri</name>
    <dbReference type="NCBI Taxonomy" id="506608"/>
    <lineage>
        <taxon>Eukaryota</taxon>
        <taxon>Metazoa</taxon>
        <taxon>Ecdysozoa</taxon>
        <taxon>Arthropoda</taxon>
        <taxon>Hexapoda</taxon>
        <taxon>Insecta</taxon>
        <taxon>Pterygota</taxon>
        <taxon>Neoptera</taxon>
        <taxon>Paraneoptera</taxon>
        <taxon>Hemiptera</taxon>
        <taxon>Sternorrhyncha</taxon>
        <taxon>Aphidomorpha</taxon>
        <taxon>Aphidoidea</taxon>
        <taxon>Aphididae</taxon>
        <taxon>Lachninae</taxon>
        <taxon>Cinara</taxon>
    </lineage>
</organism>
<reference evidence="1 2" key="1">
    <citation type="submission" date="2019-08" db="EMBL/GenBank/DDBJ databases">
        <authorList>
            <person name="Alioto T."/>
            <person name="Alioto T."/>
            <person name="Gomez Garrido J."/>
        </authorList>
    </citation>
    <scope>NUCLEOTIDE SEQUENCE [LARGE SCALE GENOMIC DNA]</scope>
</reference>
<keyword evidence="2" id="KW-1185">Reference proteome</keyword>
<accession>A0A5E4NDE9</accession>
<dbReference type="AlphaFoldDB" id="A0A5E4NDE9"/>
<protein>
    <submittedName>
        <fullName evidence="1">Uncharacterized protein</fullName>
    </submittedName>
</protein>
<proteinExistence type="predicted"/>